<organism evidence="2 3">
    <name type="scientific">Talaromyces atroroseus</name>
    <dbReference type="NCBI Taxonomy" id="1441469"/>
    <lineage>
        <taxon>Eukaryota</taxon>
        <taxon>Fungi</taxon>
        <taxon>Dikarya</taxon>
        <taxon>Ascomycota</taxon>
        <taxon>Pezizomycotina</taxon>
        <taxon>Eurotiomycetes</taxon>
        <taxon>Eurotiomycetidae</taxon>
        <taxon>Eurotiales</taxon>
        <taxon>Trichocomaceae</taxon>
        <taxon>Talaromyces</taxon>
        <taxon>Talaromyces sect. Trachyspermi</taxon>
    </lineage>
</organism>
<dbReference type="RefSeq" id="XP_020118484.1">
    <property type="nucleotide sequence ID" value="XM_020268531.1"/>
</dbReference>
<feature type="compositionally biased region" description="Basic and acidic residues" evidence="1">
    <location>
        <begin position="342"/>
        <end position="356"/>
    </location>
</feature>
<feature type="region of interest" description="Disordered" evidence="1">
    <location>
        <begin position="168"/>
        <end position="192"/>
    </location>
</feature>
<feature type="compositionally biased region" description="Polar residues" evidence="1">
    <location>
        <begin position="180"/>
        <end position="192"/>
    </location>
</feature>
<protein>
    <submittedName>
        <fullName evidence="2">Uncharacterized protein</fullName>
    </submittedName>
</protein>
<feature type="compositionally biased region" description="Polar residues" evidence="1">
    <location>
        <begin position="411"/>
        <end position="422"/>
    </location>
</feature>
<dbReference type="OrthoDB" id="5343576at2759"/>
<reference evidence="2 3" key="1">
    <citation type="submission" date="2015-06" db="EMBL/GenBank/DDBJ databases">
        <title>Talaromyces atroroseus IBT 11181 draft genome.</title>
        <authorList>
            <person name="Rasmussen K.B."/>
            <person name="Rasmussen S."/>
            <person name="Petersen B."/>
            <person name="Sicheritz-Ponten T."/>
            <person name="Mortensen U.H."/>
            <person name="Thrane U."/>
        </authorList>
    </citation>
    <scope>NUCLEOTIDE SEQUENCE [LARGE SCALE GENOMIC DNA]</scope>
    <source>
        <strain evidence="2 3">IBT 11181</strain>
    </source>
</reference>
<comment type="caution">
    <text evidence="2">The sequence shown here is derived from an EMBL/GenBank/DDBJ whole genome shotgun (WGS) entry which is preliminary data.</text>
</comment>
<keyword evidence="3" id="KW-1185">Reference proteome</keyword>
<dbReference type="Proteomes" id="UP000214365">
    <property type="component" value="Unassembled WGS sequence"/>
</dbReference>
<dbReference type="EMBL" id="LFMY01000009">
    <property type="protein sequence ID" value="OKL58363.1"/>
    <property type="molecule type" value="Genomic_DNA"/>
</dbReference>
<evidence type="ECO:0000256" key="1">
    <source>
        <dbReference type="SAM" id="MobiDB-lite"/>
    </source>
</evidence>
<name>A0A225AGQ2_TALAT</name>
<feature type="compositionally biased region" description="Basic and acidic residues" evidence="1">
    <location>
        <begin position="309"/>
        <end position="319"/>
    </location>
</feature>
<evidence type="ECO:0000313" key="2">
    <source>
        <dbReference type="EMBL" id="OKL58363.1"/>
    </source>
</evidence>
<feature type="compositionally biased region" description="Polar residues" evidence="1">
    <location>
        <begin position="465"/>
        <end position="474"/>
    </location>
</feature>
<feature type="compositionally biased region" description="Basic and acidic residues" evidence="1">
    <location>
        <begin position="452"/>
        <end position="463"/>
    </location>
</feature>
<proteinExistence type="predicted"/>
<evidence type="ECO:0000313" key="3">
    <source>
        <dbReference type="Proteomes" id="UP000214365"/>
    </source>
</evidence>
<dbReference type="STRING" id="1441469.A0A225AGQ2"/>
<feature type="region of interest" description="Disordered" evidence="1">
    <location>
        <begin position="296"/>
        <end position="356"/>
    </location>
</feature>
<sequence>MSPARVLETIHKENELQTLTSALDALLVTAHQLSLREQDLQRRLRVAHDEYKRLVDRVESGFSDVEKTAVLEKIRPDDVSQPLPKLDPSLKPLDVVSHLRGSGHIQPQLADVVVAGIIYSRSIAERSSVGNSSVEVNPCVVAAKAHARRPSLYERDFTTTNGVTGSLRCPFAKPTGNGNGKSTTATYQDGQSSTTKCGFDPIKADLSQDRVSSAGASARSSTAAAARCPIRYMDDHSPEELAKYFENHKHEIPRSHAICVNRFQRNQTTMRQIDAKYGSLVSMIQGLGEKHKALLPEAERNGNGTSPSERVEKWAEDVSSKSPHPATLSTVEEDDAPGEADALDKTHEEEGDERMSHFERPLREIRVGESPSRPWGIPVPVTHQQLSAVNSPVAQVRIHSPELKTPKPTDSDIQQLQDNSPTPARPRGKCPFDHTAFMKKPPAAAIAAENSTPDKRIRADEAKPQVQSQTQAQAPSTNSNPNPNPNPSQMVFNGPVFFGYSAEETAALMQQLSNAK</sequence>
<gene>
    <name evidence="2" type="ORF">UA08_06231</name>
</gene>
<dbReference type="AlphaFoldDB" id="A0A225AGQ2"/>
<feature type="region of interest" description="Disordered" evidence="1">
    <location>
        <begin position="402"/>
        <end position="494"/>
    </location>
</feature>
<accession>A0A225AGQ2</accession>
<dbReference type="GeneID" id="31005987"/>